<keyword evidence="2" id="KW-1185">Reference proteome</keyword>
<accession>A0ABD0YMD6</accession>
<protein>
    <submittedName>
        <fullName evidence="1">Uncharacterized protein</fullName>
    </submittedName>
</protein>
<dbReference type="EMBL" id="JBFDAA010000005">
    <property type="protein sequence ID" value="KAL1132377.1"/>
    <property type="molecule type" value="Genomic_DNA"/>
</dbReference>
<reference evidence="1 2" key="1">
    <citation type="submission" date="2024-07" db="EMBL/GenBank/DDBJ databases">
        <title>Chromosome-level genome assembly of the water stick insect Ranatra chinensis (Heteroptera: Nepidae).</title>
        <authorList>
            <person name="Liu X."/>
        </authorList>
    </citation>
    <scope>NUCLEOTIDE SEQUENCE [LARGE SCALE GENOMIC DNA]</scope>
    <source>
        <strain evidence="1">Cailab_2021Rc</strain>
        <tissue evidence="1">Muscle</tissue>
    </source>
</reference>
<organism evidence="1 2">
    <name type="scientific">Ranatra chinensis</name>
    <dbReference type="NCBI Taxonomy" id="642074"/>
    <lineage>
        <taxon>Eukaryota</taxon>
        <taxon>Metazoa</taxon>
        <taxon>Ecdysozoa</taxon>
        <taxon>Arthropoda</taxon>
        <taxon>Hexapoda</taxon>
        <taxon>Insecta</taxon>
        <taxon>Pterygota</taxon>
        <taxon>Neoptera</taxon>
        <taxon>Paraneoptera</taxon>
        <taxon>Hemiptera</taxon>
        <taxon>Heteroptera</taxon>
        <taxon>Panheteroptera</taxon>
        <taxon>Nepomorpha</taxon>
        <taxon>Nepidae</taxon>
        <taxon>Ranatrinae</taxon>
        <taxon>Ranatra</taxon>
    </lineage>
</organism>
<gene>
    <name evidence="1" type="ORF">AAG570_010332</name>
</gene>
<comment type="caution">
    <text evidence="1">The sequence shown here is derived from an EMBL/GenBank/DDBJ whole genome shotgun (WGS) entry which is preliminary data.</text>
</comment>
<dbReference type="Proteomes" id="UP001558652">
    <property type="component" value="Unassembled WGS sequence"/>
</dbReference>
<evidence type="ECO:0000313" key="1">
    <source>
        <dbReference type="EMBL" id="KAL1132377.1"/>
    </source>
</evidence>
<name>A0ABD0YMD6_9HEMI</name>
<dbReference type="AlphaFoldDB" id="A0ABD0YMD6"/>
<sequence length="212" mass="24003">MFYQNKKQETMEIEIGSAITEDDYEELMEKLKVADLLYNEYSLEEVIYQLAKLMFTQSLTRVSMGLRYLLLQNLELSLSLDSNRCRIVAIINDGVDVATTPGSAEAQDALQKFTSFLEFEALQGRISRNLEKKVLDVLIASLSDTLTEHPELVSTARESLLEPSVHSMDQPFGSSGVMKQQQQHRFQVPSSAIMMKQTLQNSGLQDQEKKSN</sequence>
<evidence type="ECO:0000313" key="2">
    <source>
        <dbReference type="Proteomes" id="UP001558652"/>
    </source>
</evidence>
<proteinExistence type="predicted"/>